<feature type="transmembrane region" description="Helical" evidence="1">
    <location>
        <begin position="44"/>
        <end position="63"/>
    </location>
</feature>
<proteinExistence type="predicted"/>
<evidence type="ECO:0000256" key="1">
    <source>
        <dbReference type="SAM" id="Phobius"/>
    </source>
</evidence>
<dbReference type="HOGENOM" id="CLU_2826888_0_0_5"/>
<sequence>MNTADLWWFVVIPVFTIAALYPLADTNIPNQVTTPFALLDQHEFLIFDLSTIFTTFALFKCVAGCV</sequence>
<keyword evidence="1" id="KW-1133">Transmembrane helix</keyword>
<dbReference type="Proteomes" id="UP000005307">
    <property type="component" value="Chromosome"/>
</dbReference>
<dbReference type="EMBL" id="CP003740">
    <property type="protein sequence ID" value="AGI69018.1"/>
    <property type="molecule type" value="Genomic_DNA"/>
</dbReference>
<keyword evidence="1" id="KW-0812">Transmembrane</keyword>
<evidence type="ECO:0000313" key="3">
    <source>
        <dbReference type="Proteomes" id="UP000005307"/>
    </source>
</evidence>
<evidence type="ECO:0000313" key="2">
    <source>
        <dbReference type="EMBL" id="AGI69018.1"/>
    </source>
</evidence>
<reference evidence="2 3" key="1">
    <citation type="journal article" date="2013" name="PLoS ONE">
        <title>Poles Apart: Arctic and Antarctic Octadecabacter strains Share High Genome Plasticity and a New Type of Xanthorhodopsin.</title>
        <authorList>
            <person name="Vollmers J."/>
            <person name="Voget S."/>
            <person name="Dietrich S."/>
            <person name="Gollnow K."/>
            <person name="Smits M."/>
            <person name="Meyer K."/>
            <person name="Brinkhoff T."/>
            <person name="Simon M."/>
            <person name="Daniel R."/>
        </authorList>
    </citation>
    <scope>NUCLEOTIDE SEQUENCE [LARGE SCALE GENOMIC DNA]</scope>
    <source>
        <strain evidence="2 3">307</strain>
    </source>
</reference>
<keyword evidence="1" id="KW-0472">Membrane</keyword>
<gene>
    <name evidence="2" type="ORF">OAN307_c35400</name>
</gene>
<protein>
    <submittedName>
        <fullName evidence="2">Uncharacterized protein</fullName>
    </submittedName>
</protein>
<keyword evidence="3" id="KW-1185">Reference proteome</keyword>
<dbReference type="AlphaFoldDB" id="M9RB89"/>
<organism evidence="2 3">
    <name type="scientific">Octadecabacter antarcticus 307</name>
    <dbReference type="NCBI Taxonomy" id="391626"/>
    <lineage>
        <taxon>Bacteria</taxon>
        <taxon>Pseudomonadati</taxon>
        <taxon>Pseudomonadota</taxon>
        <taxon>Alphaproteobacteria</taxon>
        <taxon>Rhodobacterales</taxon>
        <taxon>Roseobacteraceae</taxon>
        <taxon>Octadecabacter</taxon>
    </lineage>
</organism>
<name>M9RB89_9RHOB</name>
<feature type="transmembrane region" description="Helical" evidence="1">
    <location>
        <begin position="7"/>
        <end position="24"/>
    </location>
</feature>
<accession>M9RB89</accession>
<dbReference type="KEGG" id="oat:OAN307_c35400"/>